<evidence type="ECO:0000313" key="1">
    <source>
        <dbReference type="EMBL" id="KAG0302718.1"/>
    </source>
</evidence>
<dbReference type="EMBL" id="JAAAIN010001480">
    <property type="protein sequence ID" value="KAG0302718.1"/>
    <property type="molecule type" value="Genomic_DNA"/>
</dbReference>
<dbReference type="AlphaFoldDB" id="A0A9P6UIQ3"/>
<reference evidence="1" key="1">
    <citation type="journal article" date="2020" name="Fungal Divers.">
        <title>Resolving the Mortierellaceae phylogeny through synthesis of multi-gene phylogenetics and phylogenomics.</title>
        <authorList>
            <person name="Vandepol N."/>
            <person name="Liber J."/>
            <person name="Desiro A."/>
            <person name="Na H."/>
            <person name="Kennedy M."/>
            <person name="Barry K."/>
            <person name="Grigoriev I.V."/>
            <person name="Miller A.N."/>
            <person name="O'Donnell K."/>
            <person name="Stajich J.E."/>
            <person name="Bonito G."/>
        </authorList>
    </citation>
    <scope>NUCLEOTIDE SEQUENCE</scope>
    <source>
        <strain evidence="1">NVP60</strain>
    </source>
</reference>
<sequence length="224" mass="25281">MTTAQGTTLNLDCIAATPSSSYLYGIASANAGSSLPPTYTADSTIVLVRSNYNPTRRVDYATNVLQLGSIQGRKQVDVFLLQFTFGDMVWYENFDYTLQGFFPNYTGFVPQKIALHNGTFYITNSEDQNVTCLYKGVGRRIEERRGGPYMNSSWSWMLGDYHVFAGLRQGLTFFGGIYKEYGLDGVSRDSHFLLACMNMFESTDKVQDVYKRGNTTTREELHRT</sequence>
<protein>
    <submittedName>
        <fullName evidence="1">Uncharacterized protein</fullName>
    </submittedName>
</protein>
<proteinExistence type="predicted"/>
<keyword evidence="2" id="KW-1185">Reference proteome</keyword>
<dbReference type="OrthoDB" id="2444659at2759"/>
<comment type="caution">
    <text evidence="1">The sequence shown here is derived from an EMBL/GenBank/DDBJ whole genome shotgun (WGS) entry which is preliminary data.</text>
</comment>
<name>A0A9P6UIQ3_9FUNG</name>
<accession>A0A9P6UIQ3</accession>
<evidence type="ECO:0000313" key="2">
    <source>
        <dbReference type="Proteomes" id="UP000823405"/>
    </source>
</evidence>
<dbReference type="Proteomes" id="UP000823405">
    <property type="component" value="Unassembled WGS sequence"/>
</dbReference>
<gene>
    <name evidence="1" type="ORF">BGZ97_002211</name>
</gene>
<organism evidence="1 2">
    <name type="scientific">Linnemannia gamsii</name>
    <dbReference type="NCBI Taxonomy" id="64522"/>
    <lineage>
        <taxon>Eukaryota</taxon>
        <taxon>Fungi</taxon>
        <taxon>Fungi incertae sedis</taxon>
        <taxon>Mucoromycota</taxon>
        <taxon>Mortierellomycotina</taxon>
        <taxon>Mortierellomycetes</taxon>
        <taxon>Mortierellales</taxon>
        <taxon>Mortierellaceae</taxon>
        <taxon>Linnemannia</taxon>
    </lineage>
</organism>